<keyword evidence="5" id="KW-0223">Dioxygenase</keyword>
<evidence type="ECO:0000256" key="5">
    <source>
        <dbReference type="ARBA" id="ARBA00022964"/>
    </source>
</evidence>
<dbReference type="FunFam" id="2.60.120.650:FF:000029">
    <property type="entry name" value="lysine-specific demethylase JMJ30"/>
    <property type="match status" value="1"/>
</dbReference>
<dbReference type="SMART" id="SM00558">
    <property type="entry name" value="JmjC"/>
    <property type="match status" value="1"/>
</dbReference>
<evidence type="ECO:0000256" key="8">
    <source>
        <dbReference type="ARBA" id="ARBA00023242"/>
    </source>
</evidence>
<evidence type="ECO:0000313" key="12">
    <source>
        <dbReference type="Proteomes" id="UP001202328"/>
    </source>
</evidence>
<dbReference type="Proteomes" id="UP001202328">
    <property type="component" value="Unassembled WGS sequence"/>
</dbReference>
<keyword evidence="12" id="KW-1185">Reference proteome</keyword>
<gene>
    <name evidence="11" type="ORF">MKW98_013580</name>
    <name evidence="10" type="ORF">MKW98_018440</name>
</gene>
<dbReference type="GO" id="GO:0005634">
    <property type="term" value="C:nucleus"/>
    <property type="evidence" value="ECO:0007669"/>
    <property type="project" value="UniProtKB-SubCell"/>
</dbReference>
<evidence type="ECO:0000256" key="2">
    <source>
        <dbReference type="ARBA" id="ARBA00004123"/>
    </source>
</evidence>
<dbReference type="InterPro" id="IPR041667">
    <property type="entry name" value="Cupin_8"/>
</dbReference>
<protein>
    <recommendedName>
        <fullName evidence="9">JmjC domain-containing protein</fullName>
    </recommendedName>
</protein>
<reference evidence="10" key="1">
    <citation type="submission" date="2022-04" db="EMBL/GenBank/DDBJ databases">
        <title>A functionally conserved STORR gene fusion in Papaver species that diverged 16.8 million years ago.</title>
        <authorList>
            <person name="Catania T."/>
        </authorList>
    </citation>
    <scope>NUCLEOTIDE SEQUENCE</scope>
    <source>
        <strain evidence="10">S-188037</strain>
    </source>
</reference>
<dbReference type="AlphaFoldDB" id="A0AAD4T432"/>
<dbReference type="Pfam" id="PF13621">
    <property type="entry name" value="Cupin_8"/>
    <property type="match status" value="1"/>
</dbReference>
<comment type="subcellular location">
    <subcellularLocation>
        <location evidence="2">Nucleus</location>
    </subcellularLocation>
</comment>
<name>A0AAD4T432_9MAGN</name>
<dbReference type="InterPro" id="IPR056520">
    <property type="entry name" value="ARM_KDM8_N"/>
</dbReference>
<sequence>MKSSSNTELSPRLKAAEEIESDHFPTPILDAERSNLIKRISEEGGYAYVSMEALAAGGDFRAAEATREMAWEQLHSGPWHSVLSVWRDAYSMACLHVAIYHHKNRDFREALRVLDMGLIMGGLLLRQDLNSAVERVSVKCSGVDQGVMTDGKRGFGSETNSTGQEVRSQVLPNKSLSCKTVEKRSSLSLEGFLCDYFLSGSPVIISNSMSHWPASNKWKDMDYLKRVAGGRTVPVEVGKNYLCPEWKQELITFSQFLDRIQSNQCNNSGTTYLAQHPLFDQIQELREDIVVPDYCFSGGGELRSLNAWFGPAGTVTPLHHDPHHNILAQVVGKKYIRLYSASVTDDLYPHSESMLHNSSQIDLDNFNEKEFPKAQDLDFVDCILEEGEMLYIPPKWWHYVKSLTPSFSVSFWWSALDND</sequence>
<dbReference type="PROSITE" id="PS51184">
    <property type="entry name" value="JMJC"/>
    <property type="match status" value="1"/>
</dbReference>
<evidence type="ECO:0000313" key="10">
    <source>
        <dbReference type="EMBL" id="KAI3935251.1"/>
    </source>
</evidence>
<accession>A0AAD4T432</accession>
<comment type="caution">
    <text evidence="10">The sequence shown here is derived from an EMBL/GenBank/DDBJ whole genome shotgun (WGS) entry which is preliminary data.</text>
</comment>
<comment type="similarity">
    <text evidence="3">Belongs to the JARID1 histone demethylase family.</text>
</comment>
<dbReference type="EMBL" id="JAJJMB010006306">
    <property type="protein sequence ID" value="KAI3935251.1"/>
    <property type="molecule type" value="Genomic_DNA"/>
</dbReference>
<proteinExistence type="inferred from homology"/>
<dbReference type="InterPro" id="IPR003347">
    <property type="entry name" value="JmjC_dom"/>
</dbReference>
<evidence type="ECO:0000256" key="1">
    <source>
        <dbReference type="ARBA" id="ARBA00001954"/>
    </source>
</evidence>
<dbReference type="Pfam" id="PF24472">
    <property type="entry name" value="ARM_KDM8_N"/>
    <property type="match status" value="1"/>
</dbReference>
<evidence type="ECO:0000313" key="11">
    <source>
        <dbReference type="EMBL" id="KAI3956513.1"/>
    </source>
</evidence>
<evidence type="ECO:0000256" key="4">
    <source>
        <dbReference type="ARBA" id="ARBA00022723"/>
    </source>
</evidence>
<evidence type="ECO:0000259" key="9">
    <source>
        <dbReference type="PROSITE" id="PS51184"/>
    </source>
</evidence>
<dbReference type="EMBL" id="JAJJMB010001616">
    <property type="protein sequence ID" value="KAI3956513.1"/>
    <property type="molecule type" value="Genomic_DNA"/>
</dbReference>
<keyword evidence="4" id="KW-0479">Metal-binding</keyword>
<organism evidence="10 12">
    <name type="scientific">Papaver atlanticum</name>
    <dbReference type="NCBI Taxonomy" id="357466"/>
    <lineage>
        <taxon>Eukaryota</taxon>
        <taxon>Viridiplantae</taxon>
        <taxon>Streptophyta</taxon>
        <taxon>Embryophyta</taxon>
        <taxon>Tracheophyta</taxon>
        <taxon>Spermatophyta</taxon>
        <taxon>Magnoliopsida</taxon>
        <taxon>Ranunculales</taxon>
        <taxon>Papaveraceae</taxon>
        <taxon>Papaveroideae</taxon>
        <taxon>Papaver</taxon>
    </lineage>
</organism>
<keyword evidence="6" id="KW-0560">Oxidoreductase</keyword>
<keyword evidence="8" id="KW-0539">Nucleus</keyword>
<evidence type="ECO:0000256" key="7">
    <source>
        <dbReference type="ARBA" id="ARBA00023004"/>
    </source>
</evidence>
<dbReference type="GO" id="GO:0051213">
    <property type="term" value="F:dioxygenase activity"/>
    <property type="evidence" value="ECO:0007669"/>
    <property type="project" value="UniProtKB-KW"/>
</dbReference>
<feature type="domain" description="JmjC" evidence="9">
    <location>
        <begin position="280"/>
        <end position="419"/>
    </location>
</feature>
<comment type="cofactor">
    <cofactor evidence="1">
        <name>Fe(2+)</name>
        <dbReference type="ChEBI" id="CHEBI:29033"/>
    </cofactor>
</comment>
<evidence type="ECO:0000256" key="3">
    <source>
        <dbReference type="ARBA" id="ARBA00006801"/>
    </source>
</evidence>
<dbReference type="Gene3D" id="2.60.120.650">
    <property type="entry name" value="Cupin"/>
    <property type="match status" value="1"/>
</dbReference>
<dbReference type="PANTHER" id="PTHR12461:SF105">
    <property type="entry name" value="HYPOXIA-INDUCIBLE FACTOR 1-ALPHA INHIBITOR"/>
    <property type="match status" value="1"/>
</dbReference>
<keyword evidence="7" id="KW-0408">Iron</keyword>
<dbReference type="SUPFAM" id="SSF51197">
    <property type="entry name" value="Clavaminate synthase-like"/>
    <property type="match status" value="1"/>
</dbReference>
<dbReference type="GO" id="GO:0046872">
    <property type="term" value="F:metal ion binding"/>
    <property type="evidence" value="ECO:0007669"/>
    <property type="project" value="UniProtKB-KW"/>
</dbReference>
<evidence type="ECO:0000256" key="6">
    <source>
        <dbReference type="ARBA" id="ARBA00023002"/>
    </source>
</evidence>
<dbReference type="PANTHER" id="PTHR12461">
    <property type="entry name" value="HYPOXIA-INDUCIBLE FACTOR 1 ALPHA INHIBITOR-RELATED"/>
    <property type="match status" value="1"/>
</dbReference>